<feature type="transmembrane region" description="Helical" evidence="1">
    <location>
        <begin position="112"/>
        <end position="135"/>
    </location>
</feature>
<sequence>MSRLTLRDRLVLTSSVLVGVGMAGALNVLSALGADGGPRVPASFLWGFWLLWSAAVLATAIVSVHALDRALHERRPLPWCIAGAFIVAATAGLVTLVPGFVSGASLAGYRGWLSVTVAAGVVAYLFAIALILGSLSDTAEEANR</sequence>
<accession>A0A7I9VBB1</accession>
<evidence type="ECO:0000313" key="2">
    <source>
        <dbReference type="EMBL" id="GEE02421.1"/>
    </source>
</evidence>
<keyword evidence="1" id="KW-1133">Transmembrane helix</keyword>
<evidence type="ECO:0000256" key="1">
    <source>
        <dbReference type="SAM" id="Phobius"/>
    </source>
</evidence>
<dbReference type="Proteomes" id="UP000444960">
    <property type="component" value="Unassembled WGS sequence"/>
</dbReference>
<evidence type="ECO:0000313" key="3">
    <source>
        <dbReference type="Proteomes" id="UP000444960"/>
    </source>
</evidence>
<proteinExistence type="predicted"/>
<keyword evidence="1" id="KW-0812">Transmembrane</keyword>
<keyword evidence="3" id="KW-1185">Reference proteome</keyword>
<dbReference type="AlphaFoldDB" id="A0A7I9VBB1"/>
<organism evidence="2 3">
    <name type="scientific">Gordonia spumicola</name>
    <dbReference type="NCBI Taxonomy" id="589161"/>
    <lineage>
        <taxon>Bacteria</taxon>
        <taxon>Bacillati</taxon>
        <taxon>Actinomycetota</taxon>
        <taxon>Actinomycetes</taxon>
        <taxon>Mycobacteriales</taxon>
        <taxon>Gordoniaceae</taxon>
        <taxon>Gordonia</taxon>
    </lineage>
</organism>
<feature type="transmembrane region" description="Helical" evidence="1">
    <location>
        <begin position="43"/>
        <end position="67"/>
    </location>
</feature>
<gene>
    <name evidence="2" type="ORF">nbrc107696_28670</name>
</gene>
<name>A0A7I9VBB1_9ACTN</name>
<protein>
    <submittedName>
        <fullName evidence="2">Uncharacterized protein</fullName>
    </submittedName>
</protein>
<feature type="transmembrane region" description="Helical" evidence="1">
    <location>
        <begin position="79"/>
        <end position="100"/>
    </location>
</feature>
<dbReference type="RefSeq" id="WP_161896095.1">
    <property type="nucleotide sequence ID" value="NZ_BJOV01000005.1"/>
</dbReference>
<dbReference type="EMBL" id="BJOV01000005">
    <property type="protein sequence ID" value="GEE02421.1"/>
    <property type="molecule type" value="Genomic_DNA"/>
</dbReference>
<reference evidence="3" key="1">
    <citation type="submission" date="2019-06" db="EMBL/GenBank/DDBJ databases">
        <title>Gordonia isolated from sludge of a wastewater treatment plant.</title>
        <authorList>
            <person name="Tamura T."/>
            <person name="Aoyama K."/>
            <person name="Kang Y."/>
            <person name="Saito S."/>
            <person name="Akiyama N."/>
            <person name="Yazawa K."/>
            <person name="Gonoi T."/>
            <person name="Mikami Y."/>
        </authorList>
    </citation>
    <scope>NUCLEOTIDE SEQUENCE [LARGE SCALE GENOMIC DNA]</scope>
    <source>
        <strain evidence="3">NBRC 107696</strain>
    </source>
</reference>
<keyword evidence="1" id="KW-0472">Membrane</keyword>
<comment type="caution">
    <text evidence="2">The sequence shown here is derived from an EMBL/GenBank/DDBJ whole genome shotgun (WGS) entry which is preliminary data.</text>
</comment>